<dbReference type="EMBL" id="CM047902">
    <property type="protein sequence ID" value="KAJ0094130.1"/>
    <property type="molecule type" value="Genomic_DNA"/>
</dbReference>
<sequence length="77" mass="8766">MKKSPEIKSQMLSIFSQRSRVLSNQTPCLKTDQIYVTGESYAGKYIPATGYYILKKNLHLQESKRVNLQGVARLEMG</sequence>
<comment type="caution">
    <text evidence="1">The sequence shown here is derived from an EMBL/GenBank/DDBJ whole genome shotgun (WGS) entry which is preliminary data.</text>
</comment>
<evidence type="ECO:0000313" key="1">
    <source>
        <dbReference type="EMBL" id="KAJ0094130.1"/>
    </source>
</evidence>
<evidence type="ECO:0000313" key="2">
    <source>
        <dbReference type="Proteomes" id="UP001164250"/>
    </source>
</evidence>
<accession>A0ACC1B5E3</accession>
<dbReference type="Proteomes" id="UP001164250">
    <property type="component" value="Chromosome 6"/>
</dbReference>
<keyword evidence="2" id="KW-1185">Reference proteome</keyword>
<reference evidence="2" key="1">
    <citation type="journal article" date="2023" name="G3 (Bethesda)">
        <title>Genome assembly and association tests identify interacting loci associated with vigor, precocity, and sex in interspecific pistachio rootstocks.</title>
        <authorList>
            <person name="Palmer W."/>
            <person name="Jacygrad E."/>
            <person name="Sagayaradj S."/>
            <person name="Cavanaugh K."/>
            <person name="Han R."/>
            <person name="Bertier L."/>
            <person name="Beede B."/>
            <person name="Kafkas S."/>
            <person name="Golino D."/>
            <person name="Preece J."/>
            <person name="Michelmore R."/>
        </authorList>
    </citation>
    <scope>NUCLEOTIDE SEQUENCE [LARGE SCALE GENOMIC DNA]</scope>
</reference>
<name>A0ACC1B5E3_9ROSI</name>
<proteinExistence type="predicted"/>
<organism evidence="1 2">
    <name type="scientific">Pistacia atlantica</name>
    <dbReference type="NCBI Taxonomy" id="434234"/>
    <lineage>
        <taxon>Eukaryota</taxon>
        <taxon>Viridiplantae</taxon>
        <taxon>Streptophyta</taxon>
        <taxon>Embryophyta</taxon>
        <taxon>Tracheophyta</taxon>
        <taxon>Spermatophyta</taxon>
        <taxon>Magnoliopsida</taxon>
        <taxon>eudicotyledons</taxon>
        <taxon>Gunneridae</taxon>
        <taxon>Pentapetalae</taxon>
        <taxon>rosids</taxon>
        <taxon>malvids</taxon>
        <taxon>Sapindales</taxon>
        <taxon>Anacardiaceae</taxon>
        <taxon>Pistacia</taxon>
    </lineage>
</organism>
<gene>
    <name evidence="1" type="ORF">Patl1_15400</name>
</gene>
<protein>
    <submittedName>
        <fullName evidence="1">Uncharacterized protein</fullName>
    </submittedName>
</protein>